<feature type="non-terminal residue" evidence="2">
    <location>
        <position position="1"/>
    </location>
</feature>
<accession>A0A103YDM8</accession>
<proteinExistence type="predicted"/>
<comment type="caution">
    <text evidence="2">The sequence shown here is derived from an EMBL/GenBank/DDBJ whole genome shotgun (WGS) entry which is preliminary data.</text>
</comment>
<dbReference type="InterPro" id="IPR051091">
    <property type="entry name" value="O-Glucosyltr/Glycosyltrsf_90"/>
</dbReference>
<evidence type="ECO:0000313" key="2">
    <source>
        <dbReference type="EMBL" id="KVI07161.1"/>
    </source>
</evidence>
<evidence type="ECO:0000259" key="1">
    <source>
        <dbReference type="SMART" id="SM00672"/>
    </source>
</evidence>
<dbReference type="AlphaFoldDB" id="A0A103YDM8"/>
<protein>
    <submittedName>
        <fullName evidence="2">Lipopolysaccharide-modifying protein</fullName>
    </submittedName>
</protein>
<dbReference type="EMBL" id="LEKV01001515">
    <property type="protein sequence ID" value="KVI07161.1"/>
    <property type="molecule type" value="Genomic_DNA"/>
</dbReference>
<reference evidence="2 3" key="1">
    <citation type="journal article" date="2016" name="Sci. Rep.">
        <title>The genome sequence of the outbreeding globe artichoke constructed de novo incorporating a phase-aware low-pass sequencing strategy of F1 progeny.</title>
        <authorList>
            <person name="Scaglione D."/>
            <person name="Reyes-Chin-Wo S."/>
            <person name="Acquadro A."/>
            <person name="Froenicke L."/>
            <person name="Portis E."/>
            <person name="Beitel C."/>
            <person name="Tirone M."/>
            <person name="Mauro R."/>
            <person name="Lo Monaco A."/>
            <person name="Mauromicale G."/>
            <person name="Faccioli P."/>
            <person name="Cattivelli L."/>
            <person name="Rieseberg L."/>
            <person name="Michelmore R."/>
            <person name="Lanteri S."/>
        </authorList>
    </citation>
    <scope>NUCLEOTIDE SEQUENCE [LARGE SCALE GENOMIC DNA]</scope>
    <source>
        <strain evidence="2">2C</strain>
    </source>
</reference>
<dbReference type="PANTHER" id="PTHR12203">
    <property type="entry name" value="KDEL LYS-ASP-GLU-LEU CONTAINING - RELATED"/>
    <property type="match status" value="1"/>
</dbReference>
<dbReference type="InterPro" id="IPR006598">
    <property type="entry name" value="CAP10"/>
</dbReference>
<dbReference type="OMA" id="WKERAIV"/>
<dbReference type="Gramene" id="KVI07161">
    <property type="protein sequence ID" value="KVI07161"/>
    <property type="gene ID" value="Ccrd_014478"/>
</dbReference>
<name>A0A103YDM8_CYNCS</name>
<dbReference type="SMART" id="SM00672">
    <property type="entry name" value="CAP10"/>
    <property type="match status" value="1"/>
</dbReference>
<feature type="domain" description="Glycosyl transferase CAP10" evidence="1">
    <location>
        <begin position="123"/>
        <end position="251"/>
    </location>
</feature>
<dbReference type="PANTHER" id="PTHR12203:SF101">
    <property type="entry name" value="LIPOPOLYSACCHARIDE-MODIFYING PROTEIN-RELATED"/>
    <property type="match status" value="1"/>
</dbReference>
<dbReference type="Proteomes" id="UP000243975">
    <property type="component" value="Unassembled WGS sequence"/>
</dbReference>
<keyword evidence="3" id="KW-1185">Reference proteome</keyword>
<organism evidence="2 3">
    <name type="scientific">Cynara cardunculus var. scolymus</name>
    <name type="common">Globe artichoke</name>
    <name type="synonym">Cynara scolymus</name>
    <dbReference type="NCBI Taxonomy" id="59895"/>
    <lineage>
        <taxon>Eukaryota</taxon>
        <taxon>Viridiplantae</taxon>
        <taxon>Streptophyta</taxon>
        <taxon>Embryophyta</taxon>
        <taxon>Tracheophyta</taxon>
        <taxon>Spermatophyta</taxon>
        <taxon>Magnoliopsida</taxon>
        <taxon>eudicotyledons</taxon>
        <taxon>Gunneridae</taxon>
        <taxon>Pentapetalae</taxon>
        <taxon>asterids</taxon>
        <taxon>campanulids</taxon>
        <taxon>Asterales</taxon>
        <taxon>Asteraceae</taxon>
        <taxon>Carduoideae</taxon>
        <taxon>Cardueae</taxon>
        <taxon>Carduinae</taxon>
        <taxon>Cynara</taxon>
    </lineage>
</organism>
<evidence type="ECO:0000313" key="3">
    <source>
        <dbReference type="Proteomes" id="UP000243975"/>
    </source>
</evidence>
<gene>
    <name evidence="2" type="ORF">Ccrd_014478</name>
</gene>
<sequence length="252" mass="30265">PVTQISEASIHRHKTEFPLNCSPLNLTQTCPLHYYPKTFQIHHQKYKSVTCPEFFHWIHEDLRPWTETGITEEMVERAKSKASFRLVILKGRAYVERYKKPPQTRDLFTLWGFLQLLRRYPGKVPDLDLIFDCFDYPLVEKKDHLLVAPPPLFRYCGDDDTFDILFRDWSFWGWPEINIKPWESLLKDLDQGNKRTKWIGRDPYAYWKGNPFVAKHRKDLLKCNVSNTKDWNARLYVQVLILITPFHRDHWF</sequence>
<dbReference type="Pfam" id="PF05686">
    <property type="entry name" value="Glyco_transf_90"/>
    <property type="match status" value="1"/>
</dbReference>